<evidence type="ECO:0000313" key="1">
    <source>
        <dbReference type="EMBL" id="MFD0891883.1"/>
    </source>
</evidence>
<comment type="caution">
    <text evidence="1">The sequence shown here is derived from an EMBL/GenBank/DDBJ whole genome shotgun (WGS) entry which is preliminary data.</text>
</comment>
<reference evidence="2" key="1">
    <citation type="journal article" date="2019" name="Int. J. Syst. Evol. Microbiol.">
        <title>The Global Catalogue of Microorganisms (GCM) 10K type strain sequencing project: providing services to taxonomists for standard genome sequencing and annotation.</title>
        <authorList>
            <consortium name="The Broad Institute Genomics Platform"/>
            <consortium name="The Broad Institute Genome Sequencing Center for Infectious Disease"/>
            <person name="Wu L."/>
            <person name="Ma J."/>
        </authorList>
    </citation>
    <scope>NUCLEOTIDE SEQUENCE [LARGE SCALE GENOMIC DNA]</scope>
    <source>
        <strain evidence="2">CCUG 62974</strain>
    </source>
</reference>
<protein>
    <submittedName>
        <fullName evidence="1">Uncharacterized protein</fullName>
    </submittedName>
</protein>
<keyword evidence="2" id="KW-1185">Reference proteome</keyword>
<dbReference type="EMBL" id="JBHTHX010003567">
    <property type="protein sequence ID" value="MFD0891883.1"/>
    <property type="molecule type" value="Genomic_DNA"/>
</dbReference>
<evidence type="ECO:0000313" key="2">
    <source>
        <dbReference type="Proteomes" id="UP001597024"/>
    </source>
</evidence>
<organism evidence="1 2">
    <name type="scientific">Streptosporangium algeriense</name>
    <dbReference type="NCBI Taxonomy" id="1682748"/>
    <lineage>
        <taxon>Bacteria</taxon>
        <taxon>Bacillati</taxon>
        <taxon>Actinomycetota</taxon>
        <taxon>Actinomycetes</taxon>
        <taxon>Streptosporangiales</taxon>
        <taxon>Streptosporangiaceae</taxon>
        <taxon>Streptosporangium</taxon>
    </lineage>
</organism>
<sequence>MTSLTVVGTPGERRVTLFAHACAAHGLPEPRIVPWTRVLGDGRAIRFEPGTLVRIESPGEDATA</sequence>
<dbReference type="Proteomes" id="UP001597024">
    <property type="component" value="Unassembled WGS sequence"/>
</dbReference>
<proteinExistence type="predicted"/>
<feature type="non-terminal residue" evidence="1">
    <location>
        <position position="64"/>
    </location>
</feature>
<gene>
    <name evidence="1" type="ORF">ACFQ08_45640</name>
</gene>
<name>A0ABW3E7P9_9ACTN</name>
<accession>A0ABW3E7P9</accession>